<gene>
    <name evidence="3" type="ORF">MNBD_BACTEROID01-2922</name>
</gene>
<dbReference type="PROSITE" id="PS51411">
    <property type="entry name" value="PSP1_C"/>
    <property type="match status" value="1"/>
</dbReference>
<evidence type="ECO:0000256" key="1">
    <source>
        <dbReference type="SAM" id="MobiDB-lite"/>
    </source>
</evidence>
<accession>A0A3B0UFS2</accession>
<proteinExistence type="predicted"/>
<dbReference type="Pfam" id="PF04468">
    <property type="entry name" value="PSP1"/>
    <property type="match status" value="1"/>
</dbReference>
<feature type="domain" description="PSP1 C-terminal" evidence="2">
    <location>
        <begin position="101"/>
        <end position="186"/>
    </location>
</feature>
<feature type="region of interest" description="Disordered" evidence="1">
    <location>
        <begin position="333"/>
        <end position="368"/>
    </location>
</feature>
<reference evidence="3" key="1">
    <citation type="submission" date="2018-06" db="EMBL/GenBank/DDBJ databases">
        <authorList>
            <person name="Zhirakovskaya E."/>
        </authorList>
    </citation>
    <scope>NUCLEOTIDE SEQUENCE</scope>
</reference>
<name>A0A3B0UFS2_9ZZZZ</name>
<evidence type="ECO:0000259" key="2">
    <source>
        <dbReference type="PROSITE" id="PS51411"/>
    </source>
</evidence>
<organism evidence="3">
    <name type="scientific">hydrothermal vent metagenome</name>
    <dbReference type="NCBI Taxonomy" id="652676"/>
    <lineage>
        <taxon>unclassified sequences</taxon>
        <taxon>metagenomes</taxon>
        <taxon>ecological metagenomes</taxon>
    </lineage>
</organism>
<feature type="compositionally biased region" description="Basic residues" evidence="1">
    <location>
        <begin position="349"/>
        <end position="360"/>
    </location>
</feature>
<dbReference type="NCBIfam" id="NF041131">
    <property type="entry name" value="RicT_YaaT_fam"/>
    <property type="match status" value="1"/>
</dbReference>
<dbReference type="InterPro" id="IPR007557">
    <property type="entry name" value="PSP1_C"/>
</dbReference>
<dbReference type="PANTHER" id="PTHR43830:SF3">
    <property type="entry name" value="PROTEIN PSP1"/>
    <property type="match status" value="1"/>
</dbReference>
<evidence type="ECO:0000313" key="3">
    <source>
        <dbReference type="EMBL" id="VAW23329.1"/>
    </source>
</evidence>
<dbReference type="GO" id="GO:0005737">
    <property type="term" value="C:cytoplasm"/>
    <property type="evidence" value="ECO:0007669"/>
    <property type="project" value="TreeGrafter"/>
</dbReference>
<protein>
    <submittedName>
        <fullName evidence="3">Stage 0 sporulation protein YaaT</fullName>
    </submittedName>
</protein>
<dbReference type="AlphaFoldDB" id="A0A3B0UFS2"/>
<dbReference type="InterPro" id="IPR047767">
    <property type="entry name" value="PSP1-like"/>
</dbReference>
<dbReference type="EMBL" id="UOEP01000191">
    <property type="protein sequence ID" value="VAW23329.1"/>
    <property type="molecule type" value="Genomic_DNA"/>
</dbReference>
<dbReference type="PANTHER" id="PTHR43830">
    <property type="entry name" value="PROTEIN PSP1"/>
    <property type="match status" value="1"/>
</dbReference>
<sequence>MSCNRCAQNNIDTSRPAMLDTHDWLNDLPDTSDISDIVEVRFKSTRKEYFRNTNNLFIKRNDTVVVATLPGHDVGVVTLTGVLADKQFQRKVKNKGHYTLNTIYRIATRNDISNWDASKNREKQVMIQARKIVEELGLAMKVGDVEFRGDGGKAIFYYIADERVDFRELIKIYAREFQVRIEMKQIGARQEAGRIGGIGSCGRELCCSSWLTDFSSISTEAINKQGLSSSASKLAGACGKLKCCLLYELDAYIEAGKEFPAELLSLETSKGSAKPFKTDYLAKTIWYILEDNIQNTVAQLSTEEVRKVIQQNKKGIKPDIWTSEGKGEPVFQLAQNELPENKRSNSKSNLKKRKKRRHKKREGDTNIS</sequence>